<dbReference type="EMBL" id="JABCJE010000009">
    <property type="protein sequence ID" value="NVO24816.1"/>
    <property type="molecule type" value="Genomic_DNA"/>
</dbReference>
<sequence>MNVSSTGGAMAAQMAAASSQPAPAQEAPAAKAPPATDTVSLSPQAQAKLAAHKSCG</sequence>
<organism evidence="2 3">
    <name type="scientific">Donghicola mangrovi</name>
    <dbReference type="NCBI Taxonomy" id="2729614"/>
    <lineage>
        <taxon>Bacteria</taxon>
        <taxon>Pseudomonadati</taxon>
        <taxon>Pseudomonadota</taxon>
        <taxon>Alphaproteobacteria</taxon>
        <taxon>Rhodobacterales</taxon>
        <taxon>Roseobacteraceae</taxon>
        <taxon>Donghicola</taxon>
    </lineage>
</organism>
<dbReference type="RefSeq" id="WP_177158443.1">
    <property type="nucleotide sequence ID" value="NZ_JABCJE010000009.1"/>
</dbReference>
<comment type="caution">
    <text evidence="2">The sequence shown here is derived from an EMBL/GenBank/DDBJ whole genome shotgun (WGS) entry which is preliminary data.</text>
</comment>
<evidence type="ECO:0000313" key="2">
    <source>
        <dbReference type="EMBL" id="NVO24816.1"/>
    </source>
</evidence>
<feature type="region of interest" description="Disordered" evidence="1">
    <location>
        <begin position="1"/>
        <end position="56"/>
    </location>
</feature>
<evidence type="ECO:0000313" key="3">
    <source>
        <dbReference type="Proteomes" id="UP000592216"/>
    </source>
</evidence>
<accession>A0A850Q6R1</accession>
<protein>
    <submittedName>
        <fullName evidence="2">Uncharacterized protein</fullName>
    </submittedName>
</protein>
<dbReference type="AlphaFoldDB" id="A0A850Q6R1"/>
<reference evidence="2 3" key="1">
    <citation type="submission" date="2020-04" db="EMBL/GenBank/DDBJ databases">
        <title>Donghicola sp., a member of the Rhodobacteraceae family isolated from mangrove forest in Thailand.</title>
        <authorList>
            <person name="Charoenyingcharoen P."/>
            <person name="Yukphan P."/>
        </authorList>
    </citation>
    <scope>NUCLEOTIDE SEQUENCE [LARGE SCALE GENOMIC DNA]</scope>
    <source>
        <strain evidence="2 3">B5-SW-15</strain>
    </source>
</reference>
<gene>
    <name evidence="2" type="ORF">HJ536_15760</name>
</gene>
<proteinExistence type="predicted"/>
<dbReference type="Proteomes" id="UP000592216">
    <property type="component" value="Unassembled WGS sequence"/>
</dbReference>
<evidence type="ECO:0000256" key="1">
    <source>
        <dbReference type="SAM" id="MobiDB-lite"/>
    </source>
</evidence>
<feature type="compositionally biased region" description="Low complexity" evidence="1">
    <location>
        <begin position="9"/>
        <end position="35"/>
    </location>
</feature>
<name>A0A850Q6R1_9RHOB</name>